<feature type="domain" description="Smf/DprA SLOG" evidence="2">
    <location>
        <begin position="120"/>
        <end position="336"/>
    </location>
</feature>
<evidence type="ECO:0000259" key="2">
    <source>
        <dbReference type="Pfam" id="PF02481"/>
    </source>
</evidence>
<dbReference type="EMBL" id="LXWF01000011">
    <property type="protein sequence ID" value="ORC22169.1"/>
    <property type="molecule type" value="Genomic_DNA"/>
</dbReference>
<dbReference type="PANTHER" id="PTHR43022">
    <property type="entry name" value="PROTEIN SMF"/>
    <property type="match status" value="1"/>
</dbReference>
<dbReference type="PANTHER" id="PTHR43022:SF1">
    <property type="entry name" value="PROTEIN SMF"/>
    <property type="match status" value="1"/>
</dbReference>
<reference evidence="3 4" key="1">
    <citation type="submission" date="2016-05" db="EMBL/GenBank/DDBJ databases">
        <title>Draft genome sequence of a porcine commensal Rothia nasimurium.</title>
        <authorList>
            <person name="Gaiser R.A."/>
            <person name="Van Baarlen P."/>
            <person name="Wells J.M."/>
        </authorList>
    </citation>
    <scope>NUCLEOTIDE SEQUENCE [LARGE SCALE GENOMIC DNA]</scope>
    <source>
        <strain evidence="3 4">PT-32</strain>
    </source>
</reference>
<proteinExistence type="inferred from homology"/>
<dbReference type="AlphaFoldDB" id="A0A1Y1RR17"/>
<dbReference type="Gene3D" id="3.40.50.450">
    <property type="match status" value="1"/>
</dbReference>
<evidence type="ECO:0000313" key="4">
    <source>
        <dbReference type="Proteomes" id="UP000192359"/>
    </source>
</evidence>
<dbReference type="Proteomes" id="UP000192359">
    <property type="component" value="Unassembled WGS sequence"/>
</dbReference>
<evidence type="ECO:0000256" key="1">
    <source>
        <dbReference type="ARBA" id="ARBA00006525"/>
    </source>
</evidence>
<gene>
    <name evidence="3" type="ORF">A7979_01385</name>
</gene>
<dbReference type="OrthoDB" id="9785707at2"/>
<keyword evidence="4" id="KW-1185">Reference proteome</keyword>
<dbReference type="GO" id="GO:0009294">
    <property type="term" value="P:DNA-mediated transformation"/>
    <property type="evidence" value="ECO:0007669"/>
    <property type="project" value="InterPro"/>
</dbReference>
<organism evidence="3 4">
    <name type="scientific">Rothia nasimurium</name>
    <dbReference type="NCBI Taxonomy" id="85336"/>
    <lineage>
        <taxon>Bacteria</taxon>
        <taxon>Bacillati</taxon>
        <taxon>Actinomycetota</taxon>
        <taxon>Actinomycetes</taxon>
        <taxon>Micrococcales</taxon>
        <taxon>Micrococcaceae</taxon>
        <taxon>Rothia</taxon>
    </lineage>
</organism>
<dbReference type="InterPro" id="IPR036388">
    <property type="entry name" value="WH-like_DNA-bd_sf"/>
</dbReference>
<dbReference type="NCBIfam" id="TIGR00732">
    <property type="entry name" value="dprA"/>
    <property type="match status" value="1"/>
</dbReference>
<protein>
    <submittedName>
        <fullName evidence="3">DNA protecting protein DprA</fullName>
    </submittedName>
</protein>
<dbReference type="SUPFAM" id="SSF102405">
    <property type="entry name" value="MCP/YpsA-like"/>
    <property type="match status" value="1"/>
</dbReference>
<dbReference type="RefSeq" id="WP_083091232.1">
    <property type="nucleotide sequence ID" value="NZ_LXWF01000011.1"/>
</dbReference>
<name>A0A1Y1RR17_9MICC</name>
<dbReference type="Pfam" id="PF02481">
    <property type="entry name" value="DNA_processg_A"/>
    <property type="match status" value="1"/>
</dbReference>
<accession>A0A1Y1RR17</accession>
<comment type="similarity">
    <text evidence="1">Belongs to the DprA/Smf family.</text>
</comment>
<dbReference type="InterPro" id="IPR003488">
    <property type="entry name" value="DprA"/>
</dbReference>
<dbReference type="Gene3D" id="1.10.10.10">
    <property type="entry name" value="Winged helix-like DNA-binding domain superfamily/Winged helix DNA-binding domain"/>
    <property type="match status" value="1"/>
</dbReference>
<sequence>MTGSVNATSVQIQSSSTADLEDIRRARTEILRITDPEDAPTSALIQLVGPVLAADYLTGRAQLTSRVLAEHLEERGVQDLAGAQALSTTVSERNQRWVTRRGHITAEQDAQLARACDAWFCIPEDDDWPSSLNDLDTAGPVGIWGRGDRARLAQLNRALTVAVVGSRDVTSYGNSATSHLAGDLAAAGYTVISGGAFGVDATAHRAALATGVGDLSTVALMAGGLDRLYPKHNEQLLHSIIEQGLVLSEIPLGQNPTRFRFLQRNRLIAALSDSTVVVEARWRSGALNTANHALALGRSVYAVPGPIFSPTSEGCHRLIRDGLAQLTTDARHIIEDSAPLGNQNEQSLLSQPDTHQLLIDSLTEAQARVWDLLPVRTPVGADTLVAQVGLPGRTVMLTLSQLASLGLATTNGGGWAKTRMPADNPAVGR</sequence>
<evidence type="ECO:0000313" key="3">
    <source>
        <dbReference type="EMBL" id="ORC22169.1"/>
    </source>
</evidence>
<comment type="caution">
    <text evidence="3">The sequence shown here is derived from an EMBL/GenBank/DDBJ whole genome shotgun (WGS) entry which is preliminary data.</text>
</comment>
<dbReference type="InterPro" id="IPR057666">
    <property type="entry name" value="DrpA_SLOG"/>
</dbReference>